<protein>
    <submittedName>
        <fullName evidence="2">Uncharacterized protein</fullName>
    </submittedName>
</protein>
<dbReference type="InParanoid" id="A0A5N4A495"/>
<feature type="compositionally biased region" description="Low complexity" evidence="1">
    <location>
        <begin position="1"/>
        <end position="10"/>
    </location>
</feature>
<keyword evidence="3" id="KW-1185">Reference proteome</keyword>
<organism evidence="2 3">
    <name type="scientific">Photinus pyralis</name>
    <name type="common">Common eastern firefly</name>
    <name type="synonym">Lampyris pyralis</name>
    <dbReference type="NCBI Taxonomy" id="7054"/>
    <lineage>
        <taxon>Eukaryota</taxon>
        <taxon>Metazoa</taxon>
        <taxon>Ecdysozoa</taxon>
        <taxon>Arthropoda</taxon>
        <taxon>Hexapoda</taxon>
        <taxon>Insecta</taxon>
        <taxon>Pterygota</taxon>
        <taxon>Neoptera</taxon>
        <taxon>Endopterygota</taxon>
        <taxon>Coleoptera</taxon>
        <taxon>Polyphaga</taxon>
        <taxon>Elateriformia</taxon>
        <taxon>Elateroidea</taxon>
        <taxon>Lampyridae</taxon>
        <taxon>Lampyrinae</taxon>
        <taxon>Photinus</taxon>
    </lineage>
</organism>
<evidence type="ECO:0000313" key="3">
    <source>
        <dbReference type="Proteomes" id="UP000327044"/>
    </source>
</evidence>
<reference evidence="2 3" key="1">
    <citation type="journal article" date="2018" name="Elife">
        <title>Firefly genomes illuminate parallel origins of bioluminescence in beetles.</title>
        <authorList>
            <person name="Fallon T.R."/>
            <person name="Lower S.E."/>
            <person name="Chang C.H."/>
            <person name="Bessho-Uehara M."/>
            <person name="Martin G.J."/>
            <person name="Bewick A.J."/>
            <person name="Behringer M."/>
            <person name="Debat H.J."/>
            <person name="Wong I."/>
            <person name="Day J.C."/>
            <person name="Suvorov A."/>
            <person name="Silva C.J."/>
            <person name="Stanger-Hall K.F."/>
            <person name="Hall D.W."/>
            <person name="Schmitz R.J."/>
            <person name="Nelson D.R."/>
            <person name="Lewis S.M."/>
            <person name="Shigenobu S."/>
            <person name="Bybee S.M."/>
            <person name="Larracuente A.M."/>
            <person name="Oba Y."/>
            <person name="Weng J.K."/>
        </authorList>
    </citation>
    <scope>NUCLEOTIDE SEQUENCE [LARGE SCALE GENOMIC DNA]</scope>
    <source>
        <strain evidence="2">1611_PpyrPB1</strain>
        <tissue evidence="2">Whole body</tissue>
    </source>
</reference>
<feature type="region of interest" description="Disordered" evidence="1">
    <location>
        <begin position="1"/>
        <end position="23"/>
    </location>
</feature>
<evidence type="ECO:0000256" key="1">
    <source>
        <dbReference type="SAM" id="MobiDB-lite"/>
    </source>
</evidence>
<dbReference type="AlphaFoldDB" id="A0A5N4A495"/>
<proteinExistence type="predicted"/>
<accession>A0A5N4A495</accession>
<comment type="caution">
    <text evidence="2">The sequence shown here is derived from an EMBL/GenBank/DDBJ whole genome shotgun (WGS) entry which is preliminary data.</text>
</comment>
<dbReference type="EMBL" id="VVIM01000010">
    <property type="protein sequence ID" value="KAB0792118.1"/>
    <property type="molecule type" value="Genomic_DNA"/>
</dbReference>
<dbReference type="Proteomes" id="UP000327044">
    <property type="component" value="Unassembled WGS sequence"/>
</dbReference>
<name>A0A5N4A495_PHOPY</name>
<evidence type="ECO:0000313" key="2">
    <source>
        <dbReference type="EMBL" id="KAB0792118.1"/>
    </source>
</evidence>
<sequence>MSSSSSSSSSRTGGPLSRALSHSQPEEQLARILRHPHLVGRRHWQILVALLRAILFSGSRLSFPSHCWIWNYTLREKQQKQIFICPLVGFCWAFSQSVREDGSTSIYPH</sequence>
<gene>
    <name evidence="2" type="ORF">PPYR_14079</name>
</gene>